<evidence type="ECO:0000256" key="2">
    <source>
        <dbReference type="ARBA" id="ARBA00006375"/>
    </source>
</evidence>
<evidence type="ECO:0000256" key="12">
    <source>
        <dbReference type="SAM" id="Phobius"/>
    </source>
</evidence>
<evidence type="ECO:0000313" key="13">
    <source>
        <dbReference type="EMBL" id="OOG00482.1"/>
    </source>
</evidence>
<keyword evidence="4 10" id="KW-0812">Transmembrane</keyword>
<comment type="subcellular location">
    <subcellularLocation>
        <location evidence="1">Mitochondrion inner membrane</location>
        <topology evidence="1">Multi-pass membrane protein</topology>
    </subcellularLocation>
</comment>
<keyword evidence="7 12" id="KW-1133">Transmembrane helix</keyword>
<dbReference type="AlphaFoldDB" id="A0A1R3S1B6"/>
<organism evidence="13 14">
    <name type="scientific">Aspergillus carbonarius (strain ITEM 5010)</name>
    <dbReference type="NCBI Taxonomy" id="602072"/>
    <lineage>
        <taxon>Eukaryota</taxon>
        <taxon>Fungi</taxon>
        <taxon>Dikarya</taxon>
        <taxon>Ascomycota</taxon>
        <taxon>Pezizomycotina</taxon>
        <taxon>Eurotiomycetes</taxon>
        <taxon>Eurotiomycetidae</taxon>
        <taxon>Eurotiales</taxon>
        <taxon>Aspergillaceae</taxon>
        <taxon>Aspergillus</taxon>
        <taxon>Aspergillus subgen. Circumdati</taxon>
    </lineage>
</organism>
<proteinExistence type="inferred from homology"/>
<dbReference type="Pfam" id="PF00153">
    <property type="entry name" value="Mito_carr"/>
    <property type="match status" value="3"/>
</dbReference>
<dbReference type="Proteomes" id="UP000188318">
    <property type="component" value="Unassembled WGS sequence"/>
</dbReference>
<evidence type="ECO:0000256" key="6">
    <source>
        <dbReference type="ARBA" id="ARBA00022792"/>
    </source>
</evidence>
<feature type="repeat" description="Solcar" evidence="10">
    <location>
        <begin position="97"/>
        <end position="181"/>
    </location>
</feature>
<evidence type="ECO:0000256" key="1">
    <source>
        <dbReference type="ARBA" id="ARBA00004448"/>
    </source>
</evidence>
<feature type="repeat" description="Solcar" evidence="10">
    <location>
        <begin position="190"/>
        <end position="290"/>
    </location>
</feature>
<comment type="similarity">
    <text evidence="2 11">Belongs to the mitochondrial carrier (TC 2.A.29) family.</text>
</comment>
<keyword evidence="5" id="KW-0677">Repeat</keyword>
<evidence type="ECO:0000256" key="4">
    <source>
        <dbReference type="ARBA" id="ARBA00022692"/>
    </source>
</evidence>
<feature type="transmembrane region" description="Helical" evidence="12">
    <location>
        <begin position="193"/>
        <end position="213"/>
    </location>
</feature>
<evidence type="ECO:0000256" key="5">
    <source>
        <dbReference type="ARBA" id="ARBA00022737"/>
    </source>
</evidence>
<keyword evidence="6" id="KW-0999">Mitochondrion inner membrane</keyword>
<dbReference type="VEuPathDB" id="FungiDB:ASPCADRAFT_136208"/>
<evidence type="ECO:0000313" key="14">
    <source>
        <dbReference type="Proteomes" id="UP000188318"/>
    </source>
</evidence>
<dbReference type="OrthoDB" id="193856at2759"/>
<evidence type="ECO:0000256" key="7">
    <source>
        <dbReference type="ARBA" id="ARBA00022989"/>
    </source>
</evidence>
<keyword evidence="9 10" id="KW-0472">Membrane</keyword>
<dbReference type="FunFam" id="1.50.40.10:FF:000184">
    <property type="entry name" value="Mitochondrial carrier protein, putative (AFU_orthologue AFUA_6G12900)"/>
    <property type="match status" value="1"/>
</dbReference>
<dbReference type="OMA" id="WVTATPF"/>
<gene>
    <name evidence="13" type="ORF">ASPCADRAFT_136208</name>
</gene>
<dbReference type="PANTHER" id="PTHR45624:SF10">
    <property type="entry name" value="SLC (SOLUTE CARRIER) HOMOLOG"/>
    <property type="match status" value="1"/>
</dbReference>
<evidence type="ECO:0000256" key="8">
    <source>
        <dbReference type="ARBA" id="ARBA00023128"/>
    </source>
</evidence>
<keyword evidence="3 11" id="KW-0813">Transport</keyword>
<keyword evidence="8" id="KW-0496">Mitochondrion</keyword>
<reference evidence="14" key="1">
    <citation type="journal article" date="2017" name="Genome Biol.">
        <title>Comparative genomics reveals high biological diversity and specific adaptations in the industrially and medically important fungal genus Aspergillus.</title>
        <authorList>
            <person name="de Vries R.P."/>
            <person name="Riley R."/>
            <person name="Wiebenga A."/>
            <person name="Aguilar-Osorio G."/>
            <person name="Amillis S."/>
            <person name="Uchima C.A."/>
            <person name="Anderluh G."/>
            <person name="Asadollahi M."/>
            <person name="Askin M."/>
            <person name="Barry K."/>
            <person name="Battaglia E."/>
            <person name="Bayram O."/>
            <person name="Benocci T."/>
            <person name="Braus-Stromeyer S.A."/>
            <person name="Caldana C."/>
            <person name="Canovas D."/>
            <person name="Cerqueira G.C."/>
            <person name="Chen F."/>
            <person name="Chen W."/>
            <person name="Choi C."/>
            <person name="Clum A."/>
            <person name="Dos Santos R.A."/>
            <person name="Damasio A.R."/>
            <person name="Diallinas G."/>
            <person name="Emri T."/>
            <person name="Fekete E."/>
            <person name="Flipphi M."/>
            <person name="Freyberg S."/>
            <person name="Gallo A."/>
            <person name="Gournas C."/>
            <person name="Habgood R."/>
            <person name="Hainaut M."/>
            <person name="Harispe M.L."/>
            <person name="Henrissat B."/>
            <person name="Hilden K.S."/>
            <person name="Hope R."/>
            <person name="Hossain A."/>
            <person name="Karabika E."/>
            <person name="Karaffa L."/>
            <person name="Karanyi Z."/>
            <person name="Krasevec N."/>
            <person name="Kuo A."/>
            <person name="Kusch H."/>
            <person name="LaButti K."/>
            <person name="Lagendijk E.L."/>
            <person name="Lapidus A."/>
            <person name="Levasseur A."/>
            <person name="Lindquist E."/>
            <person name="Lipzen A."/>
            <person name="Logrieco A.F."/>
            <person name="MacCabe A."/>
            <person name="Maekelae M.R."/>
            <person name="Malavazi I."/>
            <person name="Melin P."/>
            <person name="Meyer V."/>
            <person name="Mielnichuk N."/>
            <person name="Miskei M."/>
            <person name="Molnar A.P."/>
            <person name="Mule G."/>
            <person name="Ngan C.Y."/>
            <person name="Orejas M."/>
            <person name="Orosz E."/>
            <person name="Ouedraogo J.P."/>
            <person name="Overkamp K.M."/>
            <person name="Park H.-S."/>
            <person name="Perrone G."/>
            <person name="Piumi F."/>
            <person name="Punt P.J."/>
            <person name="Ram A.F."/>
            <person name="Ramon A."/>
            <person name="Rauscher S."/>
            <person name="Record E."/>
            <person name="Riano-Pachon D.M."/>
            <person name="Robert V."/>
            <person name="Roehrig J."/>
            <person name="Ruller R."/>
            <person name="Salamov A."/>
            <person name="Salih N.S."/>
            <person name="Samson R.A."/>
            <person name="Sandor E."/>
            <person name="Sanguinetti M."/>
            <person name="Schuetze T."/>
            <person name="Sepcic K."/>
            <person name="Shelest E."/>
            <person name="Sherlock G."/>
            <person name="Sophianopoulou V."/>
            <person name="Squina F.M."/>
            <person name="Sun H."/>
            <person name="Susca A."/>
            <person name="Todd R.B."/>
            <person name="Tsang A."/>
            <person name="Unkles S.E."/>
            <person name="van de Wiele N."/>
            <person name="van Rossen-Uffink D."/>
            <person name="Oliveira J.V."/>
            <person name="Vesth T.C."/>
            <person name="Visser J."/>
            <person name="Yu J.-H."/>
            <person name="Zhou M."/>
            <person name="Andersen M.R."/>
            <person name="Archer D.B."/>
            <person name="Baker S.E."/>
            <person name="Benoit I."/>
            <person name="Brakhage A.A."/>
            <person name="Braus G.H."/>
            <person name="Fischer R."/>
            <person name="Frisvad J.C."/>
            <person name="Goldman G.H."/>
            <person name="Houbraken J."/>
            <person name="Oakley B."/>
            <person name="Pocsi I."/>
            <person name="Scazzocchio C."/>
            <person name="Seiboth B."/>
            <person name="vanKuyk P.A."/>
            <person name="Wortman J."/>
            <person name="Dyer P.S."/>
            <person name="Grigoriev I.V."/>
        </authorList>
    </citation>
    <scope>NUCLEOTIDE SEQUENCE [LARGE SCALE GENOMIC DNA]</scope>
    <source>
        <strain evidence="14">ITEM 5010</strain>
    </source>
</reference>
<dbReference type="GO" id="GO:0022857">
    <property type="term" value="F:transmembrane transporter activity"/>
    <property type="evidence" value="ECO:0007669"/>
    <property type="project" value="TreeGrafter"/>
</dbReference>
<feature type="transmembrane region" description="Helical" evidence="12">
    <location>
        <begin position="6"/>
        <end position="25"/>
    </location>
</feature>
<dbReference type="PRINTS" id="PR00926">
    <property type="entry name" value="MITOCARRIER"/>
</dbReference>
<dbReference type="InterPro" id="IPR002067">
    <property type="entry name" value="MCP"/>
</dbReference>
<evidence type="ECO:0000256" key="11">
    <source>
        <dbReference type="RuleBase" id="RU000488"/>
    </source>
</evidence>
<dbReference type="GO" id="GO:0005743">
    <property type="term" value="C:mitochondrial inner membrane"/>
    <property type="evidence" value="ECO:0007669"/>
    <property type="project" value="UniProtKB-SubCell"/>
</dbReference>
<keyword evidence="14" id="KW-1185">Reference proteome</keyword>
<evidence type="ECO:0000256" key="3">
    <source>
        <dbReference type="ARBA" id="ARBA00022448"/>
    </source>
</evidence>
<dbReference type="Gene3D" id="1.50.40.10">
    <property type="entry name" value="Mitochondrial carrier domain"/>
    <property type="match status" value="1"/>
</dbReference>
<dbReference type="SUPFAM" id="SSF103506">
    <property type="entry name" value="Mitochondrial carrier"/>
    <property type="match status" value="1"/>
</dbReference>
<feature type="transmembrane region" description="Helical" evidence="12">
    <location>
        <begin position="152"/>
        <end position="173"/>
    </location>
</feature>
<evidence type="ECO:0000256" key="10">
    <source>
        <dbReference type="PROSITE-ProRule" id="PRU00282"/>
    </source>
</evidence>
<accession>A0A1R3S1B6</accession>
<dbReference type="PANTHER" id="PTHR45624">
    <property type="entry name" value="MITOCHONDRIAL BASIC AMINO ACIDS TRANSPORTER-RELATED"/>
    <property type="match status" value="1"/>
</dbReference>
<sequence>MSSDFWAGYLSGAIGIIIGNPLDVIKVRLQAGRTSDVVASTAPQQVSRLNSATSLVRGAAAPVLGYGALNALLFVTCNRSLEFLESAVVDPTNQQGISLYNLWLAGAAGGVTSWTVSSPTEFIKCRAQLDTRPGVSSWTIAKDIVRTRGWRGLYFGGGITCARDAIGYGFYFWSYEYCRRLTASDDDANMIPMKILLCGGIAGIVTWASVFPLDVVKTRLQAGTIEWSPENRPLMQPSSKPYTASSFQIAKEVYRNGGFKAFYRGLGVCSVRAFIVNAVQVCHFELTSLDNANSKFNLVGDI</sequence>
<dbReference type="InterPro" id="IPR023395">
    <property type="entry name" value="MCP_dom_sf"/>
</dbReference>
<name>A0A1R3S1B6_ASPC5</name>
<dbReference type="InterPro" id="IPR050567">
    <property type="entry name" value="Mitochondrial_Carrier"/>
</dbReference>
<evidence type="ECO:0000256" key="9">
    <source>
        <dbReference type="ARBA" id="ARBA00023136"/>
    </source>
</evidence>
<dbReference type="InterPro" id="IPR018108">
    <property type="entry name" value="MCP_transmembrane"/>
</dbReference>
<dbReference type="EMBL" id="KV907493">
    <property type="protein sequence ID" value="OOG00482.1"/>
    <property type="molecule type" value="Genomic_DNA"/>
</dbReference>
<dbReference type="PROSITE" id="PS50920">
    <property type="entry name" value="SOLCAR"/>
    <property type="match status" value="3"/>
</dbReference>
<feature type="repeat" description="Solcar" evidence="10">
    <location>
        <begin position="1"/>
        <end position="83"/>
    </location>
</feature>
<protein>
    <submittedName>
        <fullName evidence="13">Uncharacterized protein</fullName>
    </submittedName>
</protein>